<dbReference type="InterPro" id="IPR004143">
    <property type="entry name" value="BPL_LPL_catalytic"/>
</dbReference>
<dbReference type="Gene3D" id="3.30.930.10">
    <property type="entry name" value="Bira Bifunctional Protein, Domain 2"/>
    <property type="match status" value="1"/>
</dbReference>
<keyword evidence="2" id="KW-0436">Ligase</keyword>
<dbReference type="InterPro" id="IPR050664">
    <property type="entry name" value="Octanoyltrans_LipM/LipL"/>
</dbReference>
<reference evidence="2" key="1">
    <citation type="journal article" date="2020" name="mSystems">
        <title>Genome- and Community-Level Interaction Insights into Carbon Utilization and Element Cycling Functions of Hydrothermarchaeota in Hydrothermal Sediment.</title>
        <authorList>
            <person name="Zhou Z."/>
            <person name="Liu Y."/>
            <person name="Xu W."/>
            <person name="Pan J."/>
            <person name="Luo Z.H."/>
            <person name="Li M."/>
        </authorList>
    </citation>
    <scope>NUCLEOTIDE SEQUENCE [LARGE SCALE GENOMIC DNA]</scope>
    <source>
        <strain evidence="2">HyVt-501</strain>
    </source>
</reference>
<proteinExistence type="predicted"/>
<dbReference type="PROSITE" id="PS51733">
    <property type="entry name" value="BPL_LPL_CATALYTIC"/>
    <property type="match status" value="1"/>
</dbReference>
<dbReference type="Proteomes" id="UP000885792">
    <property type="component" value="Unassembled WGS sequence"/>
</dbReference>
<dbReference type="PANTHER" id="PTHR43679">
    <property type="entry name" value="OCTANOYLTRANSFERASE LIPM-RELATED"/>
    <property type="match status" value="1"/>
</dbReference>
<dbReference type="InterPro" id="IPR045864">
    <property type="entry name" value="aa-tRNA-synth_II/BPL/LPL"/>
</dbReference>
<feature type="domain" description="BPL/LPL catalytic" evidence="1">
    <location>
        <begin position="24"/>
        <end position="217"/>
    </location>
</feature>
<evidence type="ECO:0000259" key="1">
    <source>
        <dbReference type="PROSITE" id="PS51733"/>
    </source>
</evidence>
<sequence length="250" mass="28405">MRVYRAGRLSGLRSLTLLHAMARLGYEGMLITSPAETFLSVGFLDNAPELVDLEKCRRMGVPVIRRELGGGAVLLDGDQVFYQLILRRGSPLLPFRVQEAYRILSEPVLRVYRRLGIEAAYRPVNDIVVRGTGRKISGQGAGDIGRCFVFAGNLLLRFNVDLMAELFRVPEELRPLLREVLGENLTWVERETGRKPSYLEVEELLIEEFSRLMDFEGEFEVPPEAVSLADRIREELTSEETLLEDTGRRH</sequence>
<dbReference type="EMBL" id="DRNB01000153">
    <property type="protein sequence ID" value="HHJ64092.1"/>
    <property type="molecule type" value="Genomic_DNA"/>
</dbReference>
<dbReference type="GO" id="GO:0016874">
    <property type="term" value="F:ligase activity"/>
    <property type="evidence" value="ECO:0007669"/>
    <property type="project" value="UniProtKB-KW"/>
</dbReference>
<organism evidence="2">
    <name type="scientific">Aquifex aeolicus</name>
    <dbReference type="NCBI Taxonomy" id="63363"/>
    <lineage>
        <taxon>Bacteria</taxon>
        <taxon>Pseudomonadati</taxon>
        <taxon>Aquificota</taxon>
        <taxon>Aquificia</taxon>
        <taxon>Aquificales</taxon>
        <taxon>Aquificaceae</taxon>
        <taxon>Aquifex</taxon>
    </lineage>
</organism>
<evidence type="ECO:0000313" key="2">
    <source>
        <dbReference type="EMBL" id="HHJ64092.1"/>
    </source>
</evidence>
<protein>
    <submittedName>
        <fullName evidence="2">Lipoate--protein ligase family protein</fullName>
    </submittedName>
</protein>
<dbReference type="Pfam" id="PF21948">
    <property type="entry name" value="LplA-B_cat"/>
    <property type="match status" value="1"/>
</dbReference>
<feature type="non-terminal residue" evidence="2">
    <location>
        <position position="250"/>
    </location>
</feature>
<comment type="caution">
    <text evidence="2">The sequence shown here is derived from an EMBL/GenBank/DDBJ whole genome shotgun (WGS) entry which is preliminary data.</text>
</comment>
<dbReference type="PANTHER" id="PTHR43679:SF2">
    <property type="entry name" value="OCTANOYL-[GCVH]:PROTEIN N-OCTANOYLTRANSFERASE"/>
    <property type="match status" value="1"/>
</dbReference>
<accession>A0A7C5L2M2</accession>
<dbReference type="SUPFAM" id="SSF55681">
    <property type="entry name" value="Class II aaRS and biotin synthetases"/>
    <property type="match status" value="1"/>
</dbReference>
<gene>
    <name evidence="2" type="ORF">ENJ61_04205</name>
</gene>
<name>A0A7C5L2M2_AQUAO</name>
<dbReference type="AlphaFoldDB" id="A0A7C5L2M2"/>